<proteinExistence type="predicted"/>
<feature type="chain" id="PRO_5015760515" description="DUF2264 domain-containing protein" evidence="1">
    <location>
        <begin position="19"/>
        <end position="410"/>
    </location>
</feature>
<sequence length="410" mass="46023">MRKLMCLLLLIPVLSVSAQNRNKAVALSGRKLWLNYMDKVARPVLSNLAADELKANMPVMLSERIDNKESRSKVAYLEAFGRTMSGIAPWLQLEGGDADEVKLRNQYRAWALKAIANSVNPKAKDYLQWTGGQPLVDASFLALALVRAPWLWEHLDATAREQLVAAFKTTRATVPGYSNWVLFTGMIETFFCKYGLDYDPVRIEYGVREFNKHWYVGDGMYADGMNFHFDYYNSIVIHPYLSTILEEVNAKKKTYVAEQTAEDMAGRRYAEILERLISTDGTYPITGRSITYRCGSFHHLANLALKKQLPASLNPAQVRCALEAMLKKTVGAPGTINEKGWLSLGVYGAQPGLADAYITTGSEYLCAEIFLPLGLPATDDFWSKPDAPWTAVKVWSGQDMHLDHAMDMRK</sequence>
<dbReference type="PIRSF" id="PIRSF014753">
    <property type="entry name" value="UCP014753"/>
    <property type="match status" value="1"/>
</dbReference>
<feature type="domain" description="DUF2264" evidence="2">
    <location>
        <begin position="30"/>
        <end position="389"/>
    </location>
</feature>
<accession>A0A2T5J6V1</accession>
<evidence type="ECO:0000313" key="4">
    <source>
        <dbReference type="Proteomes" id="UP000244168"/>
    </source>
</evidence>
<name>A0A2T5J6V1_9SPHI</name>
<evidence type="ECO:0000259" key="2">
    <source>
        <dbReference type="Pfam" id="PF10022"/>
    </source>
</evidence>
<reference evidence="3 4" key="1">
    <citation type="submission" date="2018-04" db="EMBL/GenBank/DDBJ databases">
        <title>Genomic Encyclopedia of Archaeal and Bacterial Type Strains, Phase II (KMG-II): from individual species to whole genera.</title>
        <authorList>
            <person name="Goeker M."/>
        </authorList>
    </citation>
    <scope>NUCLEOTIDE SEQUENCE [LARGE SCALE GENOMIC DNA]</scope>
    <source>
        <strain evidence="3 4">DSM 26809</strain>
    </source>
</reference>
<dbReference type="PANTHER" id="PTHR35339">
    <property type="entry name" value="LINALOOL DEHYDRATASE_ISOMERASE DOMAIN-CONTAINING PROTEIN"/>
    <property type="match status" value="1"/>
</dbReference>
<dbReference type="AlphaFoldDB" id="A0A2T5J6V1"/>
<dbReference type="OrthoDB" id="9813465at2"/>
<dbReference type="RefSeq" id="WP_107829607.1">
    <property type="nucleotide sequence ID" value="NZ_CP160205.1"/>
</dbReference>
<evidence type="ECO:0000256" key="1">
    <source>
        <dbReference type="SAM" id="SignalP"/>
    </source>
</evidence>
<keyword evidence="4" id="KW-1185">Reference proteome</keyword>
<dbReference type="PANTHER" id="PTHR35339:SF3">
    <property type="entry name" value="DUF2264 DOMAIN-CONTAINING PROTEIN"/>
    <property type="match status" value="1"/>
</dbReference>
<dbReference type="Proteomes" id="UP000244168">
    <property type="component" value="Unassembled WGS sequence"/>
</dbReference>
<dbReference type="InterPro" id="IPR016624">
    <property type="entry name" value="UCP014753"/>
</dbReference>
<keyword evidence="1" id="KW-0732">Signal</keyword>
<comment type="caution">
    <text evidence="3">The sequence shown here is derived from an EMBL/GenBank/DDBJ whole genome shotgun (WGS) entry which is preliminary data.</text>
</comment>
<evidence type="ECO:0000313" key="3">
    <source>
        <dbReference type="EMBL" id="PTQ94882.1"/>
    </source>
</evidence>
<dbReference type="Pfam" id="PF10022">
    <property type="entry name" value="DUF2264"/>
    <property type="match status" value="1"/>
</dbReference>
<organism evidence="3 4">
    <name type="scientific">Mucilaginibacter yixingensis</name>
    <dbReference type="NCBI Taxonomy" id="1295612"/>
    <lineage>
        <taxon>Bacteria</taxon>
        <taxon>Pseudomonadati</taxon>
        <taxon>Bacteroidota</taxon>
        <taxon>Sphingobacteriia</taxon>
        <taxon>Sphingobacteriales</taxon>
        <taxon>Sphingobacteriaceae</taxon>
        <taxon>Mucilaginibacter</taxon>
    </lineage>
</organism>
<dbReference type="EMBL" id="QAOQ01000006">
    <property type="protein sequence ID" value="PTQ94882.1"/>
    <property type="molecule type" value="Genomic_DNA"/>
</dbReference>
<protein>
    <recommendedName>
        <fullName evidence="2">DUF2264 domain-containing protein</fullName>
    </recommendedName>
</protein>
<feature type="signal peptide" evidence="1">
    <location>
        <begin position="1"/>
        <end position="18"/>
    </location>
</feature>
<dbReference type="InterPro" id="IPR049349">
    <property type="entry name" value="DUF2264_N"/>
</dbReference>
<gene>
    <name evidence="3" type="ORF">C8P68_10692</name>
</gene>